<evidence type="ECO:0000256" key="1">
    <source>
        <dbReference type="SAM" id="MobiDB-lite"/>
    </source>
</evidence>
<dbReference type="AlphaFoldDB" id="A0A921UPI1"/>
<evidence type="ECO:0000313" key="3">
    <source>
        <dbReference type="EMBL" id="KAG0537041.1"/>
    </source>
</evidence>
<sequence>MAGAKLLVFVLVVAAAMNVPSWAQGGFGDVGSNIGGGFVSRIGNAAGGANNEVRIATTGHGNGAGSAKGGIDQGSRSGGSDSTSGPSNKHGEPSYIA</sequence>
<evidence type="ECO:0008006" key="5">
    <source>
        <dbReference type="Google" id="ProtNLM"/>
    </source>
</evidence>
<protein>
    <recommendedName>
        <fullName evidence="5">Glycine-rich protein</fullName>
    </recommendedName>
</protein>
<feature type="signal peptide" evidence="2">
    <location>
        <begin position="1"/>
        <end position="23"/>
    </location>
</feature>
<feature type="compositionally biased region" description="Gly residues" evidence="1">
    <location>
        <begin position="60"/>
        <end position="72"/>
    </location>
</feature>
<reference evidence="3" key="2">
    <citation type="submission" date="2020-10" db="EMBL/GenBank/DDBJ databases">
        <authorList>
            <person name="Cooper E.A."/>
            <person name="Brenton Z.W."/>
            <person name="Flinn B.S."/>
            <person name="Jenkins J."/>
            <person name="Shu S."/>
            <person name="Flowers D."/>
            <person name="Luo F."/>
            <person name="Wang Y."/>
            <person name="Xia P."/>
            <person name="Barry K."/>
            <person name="Daum C."/>
            <person name="Lipzen A."/>
            <person name="Yoshinaga Y."/>
            <person name="Schmutz J."/>
            <person name="Saski C."/>
            <person name="Vermerris W."/>
            <person name="Kresovich S."/>
        </authorList>
    </citation>
    <scope>NUCLEOTIDE SEQUENCE</scope>
</reference>
<accession>A0A921UPI1</accession>
<dbReference type="EMBL" id="CM027682">
    <property type="protein sequence ID" value="KAG0537041.1"/>
    <property type="molecule type" value="Genomic_DNA"/>
</dbReference>
<evidence type="ECO:0000313" key="4">
    <source>
        <dbReference type="Proteomes" id="UP000807115"/>
    </source>
</evidence>
<feature type="compositionally biased region" description="Low complexity" evidence="1">
    <location>
        <begin position="73"/>
        <end position="87"/>
    </location>
</feature>
<feature type="region of interest" description="Disordered" evidence="1">
    <location>
        <begin position="57"/>
        <end position="97"/>
    </location>
</feature>
<feature type="chain" id="PRO_5037265452" description="Glycine-rich protein" evidence="2">
    <location>
        <begin position="24"/>
        <end position="97"/>
    </location>
</feature>
<organism evidence="3 4">
    <name type="scientific">Sorghum bicolor</name>
    <name type="common">Sorghum</name>
    <name type="synonym">Sorghum vulgare</name>
    <dbReference type="NCBI Taxonomy" id="4558"/>
    <lineage>
        <taxon>Eukaryota</taxon>
        <taxon>Viridiplantae</taxon>
        <taxon>Streptophyta</taxon>
        <taxon>Embryophyta</taxon>
        <taxon>Tracheophyta</taxon>
        <taxon>Spermatophyta</taxon>
        <taxon>Magnoliopsida</taxon>
        <taxon>Liliopsida</taxon>
        <taxon>Poales</taxon>
        <taxon>Poaceae</taxon>
        <taxon>PACMAD clade</taxon>
        <taxon>Panicoideae</taxon>
        <taxon>Andropogonodae</taxon>
        <taxon>Andropogoneae</taxon>
        <taxon>Sorghinae</taxon>
        <taxon>Sorghum</taxon>
    </lineage>
</organism>
<keyword evidence="2" id="KW-0732">Signal</keyword>
<dbReference type="Proteomes" id="UP000807115">
    <property type="component" value="Chromosome 3"/>
</dbReference>
<proteinExistence type="predicted"/>
<evidence type="ECO:0000256" key="2">
    <source>
        <dbReference type="SAM" id="SignalP"/>
    </source>
</evidence>
<name>A0A921UPI1_SORBI</name>
<reference evidence="3" key="1">
    <citation type="journal article" date="2019" name="BMC Genomics">
        <title>A new reference genome for Sorghum bicolor reveals high levels of sequence similarity between sweet and grain genotypes: implications for the genetics of sugar metabolism.</title>
        <authorList>
            <person name="Cooper E.A."/>
            <person name="Brenton Z.W."/>
            <person name="Flinn B.S."/>
            <person name="Jenkins J."/>
            <person name="Shu S."/>
            <person name="Flowers D."/>
            <person name="Luo F."/>
            <person name="Wang Y."/>
            <person name="Xia P."/>
            <person name="Barry K."/>
            <person name="Daum C."/>
            <person name="Lipzen A."/>
            <person name="Yoshinaga Y."/>
            <person name="Schmutz J."/>
            <person name="Saski C."/>
            <person name="Vermerris W."/>
            <person name="Kresovich S."/>
        </authorList>
    </citation>
    <scope>NUCLEOTIDE SEQUENCE</scope>
</reference>
<gene>
    <name evidence="3" type="ORF">BDA96_03G113800</name>
</gene>
<comment type="caution">
    <text evidence="3">The sequence shown here is derived from an EMBL/GenBank/DDBJ whole genome shotgun (WGS) entry which is preliminary data.</text>
</comment>